<keyword evidence="10" id="KW-0175">Coiled coil</keyword>
<name>A0A1S3M543_SALSA</name>
<evidence type="ECO:0000256" key="4">
    <source>
        <dbReference type="ARBA" id="ARBA00022771"/>
    </source>
</evidence>
<evidence type="ECO:0000256" key="1">
    <source>
        <dbReference type="ARBA" id="ARBA00004123"/>
    </source>
</evidence>
<evidence type="ECO:0000256" key="10">
    <source>
        <dbReference type="SAM" id="Coils"/>
    </source>
</evidence>
<dbReference type="Gene3D" id="3.30.160.60">
    <property type="entry name" value="Classic Zinc Finger"/>
    <property type="match status" value="7"/>
</dbReference>
<keyword evidence="8" id="KW-0539">Nucleus</keyword>
<gene>
    <name evidence="13" type="primary">LOC106570461</name>
</gene>
<keyword evidence="12" id="KW-1185">Reference proteome</keyword>
<feature type="domain" description="C2H2-type" evidence="11">
    <location>
        <begin position="362"/>
        <end position="389"/>
    </location>
</feature>
<proteinExistence type="predicted"/>
<dbReference type="PROSITE" id="PS50157">
    <property type="entry name" value="ZINC_FINGER_C2H2_2"/>
    <property type="match status" value="7"/>
</dbReference>
<dbReference type="GO" id="GO:0005634">
    <property type="term" value="C:nucleus"/>
    <property type="evidence" value="ECO:0007669"/>
    <property type="project" value="UniProtKB-SubCell"/>
</dbReference>
<dbReference type="AlphaFoldDB" id="A0A1S3M543"/>
<dbReference type="RefSeq" id="XP_013998302.2">
    <property type="nucleotide sequence ID" value="XM_014142827.2"/>
</dbReference>
<evidence type="ECO:0000256" key="7">
    <source>
        <dbReference type="ARBA" id="ARBA00023163"/>
    </source>
</evidence>
<dbReference type="GO" id="GO:0008270">
    <property type="term" value="F:zinc ion binding"/>
    <property type="evidence" value="ECO:0007669"/>
    <property type="project" value="UniProtKB-KW"/>
</dbReference>
<keyword evidence="2" id="KW-0479">Metal-binding</keyword>
<organism evidence="12 13">
    <name type="scientific">Salmo salar</name>
    <name type="common">Atlantic salmon</name>
    <dbReference type="NCBI Taxonomy" id="8030"/>
    <lineage>
        <taxon>Eukaryota</taxon>
        <taxon>Metazoa</taxon>
        <taxon>Chordata</taxon>
        <taxon>Craniata</taxon>
        <taxon>Vertebrata</taxon>
        <taxon>Euteleostomi</taxon>
        <taxon>Actinopterygii</taxon>
        <taxon>Neopterygii</taxon>
        <taxon>Teleostei</taxon>
        <taxon>Protacanthopterygii</taxon>
        <taxon>Salmoniformes</taxon>
        <taxon>Salmonidae</taxon>
        <taxon>Salmoninae</taxon>
        <taxon>Salmo</taxon>
    </lineage>
</organism>
<feature type="domain" description="C2H2-type" evidence="11">
    <location>
        <begin position="306"/>
        <end position="333"/>
    </location>
</feature>
<sequence>MSKIQLLRGFLNQRLTAAAEEIFEVVEQTIAEYQEECFRTKEENVRLQKLLDIVIKPEIKVHRADLQQLIVSKEEVPPEQQHCEKEWSPNLGQEVKEEQEELRTNQGEEQLQGLEEEFIFSPAFVKSHYDQVSSWTSHFPSTSNEQINTESDGEDYRLLEPTSDSQTLAAVNLDCSVANSMGSLVCHMKMHAKDADDSGVCEKNFHSTESMQDHLQTHIDTRFSCDVCSKCFTMSSKLKMHMRCHRRNLLPCPFCGKYSNSAANLKVHIRTHTGEKPYQCRDCVKCFSCKSNLKKHIRCHTGEKPYHCPDCGKGFTQSAHMGMHMRIHTGEKPHSCSVCGRSFSNGPHLKVHMRTHTGEKPYNCSLCDKCFSSHSGLTVHTRTHTGEKPYICPLCKKGFTSASNLKAHKKRHTKSKNCVGVMVVANASLQRSGNK</sequence>
<reference evidence="13" key="1">
    <citation type="submission" date="2025-08" db="UniProtKB">
        <authorList>
            <consortium name="RefSeq"/>
        </authorList>
    </citation>
    <scope>IDENTIFICATION</scope>
</reference>
<comment type="subcellular location">
    <subcellularLocation>
        <location evidence="1">Nucleus</location>
    </subcellularLocation>
</comment>
<dbReference type="GO" id="GO:0000981">
    <property type="term" value="F:DNA-binding transcription factor activity, RNA polymerase II-specific"/>
    <property type="evidence" value="ECO:0007669"/>
    <property type="project" value="TreeGrafter"/>
</dbReference>
<dbReference type="Proteomes" id="UP001652741">
    <property type="component" value="Chromosome ssa01"/>
</dbReference>
<evidence type="ECO:0000259" key="11">
    <source>
        <dbReference type="PROSITE" id="PS50157"/>
    </source>
</evidence>
<dbReference type="PaxDb" id="8030-ENSSSAP00000071729"/>
<keyword evidence="4 9" id="KW-0863">Zinc-finger</keyword>
<dbReference type="Bgee" id="ENSSSAG00000063690">
    <property type="expression patterns" value="Expressed in ovary and 22 other cell types or tissues"/>
</dbReference>
<dbReference type="Pfam" id="PF13912">
    <property type="entry name" value="zf-C2H2_6"/>
    <property type="match status" value="1"/>
</dbReference>
<evidence type="ECO:0000313" key="13">
    <source>
        <dbReference type="RefSeq" id="XP_013998302.2"/>
    </source>
</evidence>
<feature type="domain" description="C2H2-type" evidence="11">
    <location>
        <begin position="223"/>
        <end position="245"/>
    </location>
</feature>
<evidence type="ECO:0000256" key="3">
    <source>
        <dbReference type="ARBA" id="ARBA00022737"/>
    </source>
</evidence>
<evidence type="ECO:0000313" key="12">
    <source>
        <dbReference type="Proteomes" id="UP001652741"/>
    </source>
</evidence>
<protein>
    <submittedName>
        <fullName evidence="13">Zinc finger protein 239 isoform X1</fullName>
    </submittedName>
</protein>
<evidence type="ECO:0000256" key="5">
    <source>
        <dbReference type="ARBA" id="ARBA00022833"/>
    </source>
</evidence>
<evidence type="ECO:0000256" key="9">
    <source>
        <dbReference type="PROSITE-ProRule" id="PRU00042"/>
    </source>
</evidence>
<dbReference type="SUPFAM" id="SSF57667">
    <property type="entry name" value="beta-beta-alpha zinc fingers"/>
    <property type="match status" value="4"/>
</dbReference>
<keyword evidence="5" id="KW-0862">Zinc</keyword>
<dbReference type="Pfam" id="PF00096">
    <property type="entry name" value="zf-C2H2"/>
    <property type="match status" value="5"/>
</dbReference>
<dbReference type="GO" id="GO:0003677">
    <property type="term" value="F:DNA binding"/>
    <property type="evidence" value="ECO:0007669"/>
    <property type="project" value="UniProtKB-KW"/>
</dbReference>
<evidence type="ECO:0000256" key="6">
    <source>
        <dbReference type="ARBA" id="ARBA00023015"/>
    </source>
</evidence>
<dbReference type="PROSITE" id="PS00028">
    <property type="entry name" value="ZINC_FINGER_C2H2_1"/>
    <property type="match status" value="6"/>
</dbReference>
<feature type="coiled-coil region" evidence="10">
    <location>
        <begin position="16"/>
        <end position="50"/>
    </location>
</feature>
<evidence type="ECO:0000256" key="2">
    <source>
        <dbReference type="ARBA" id="ARBA00022723"/>
    </source>
</evidence>
<evidence type="ECO:0000256" key="8">
    <source>
        <dbReference type="ARBA" id="ARBA00023242"/>
    </source>
</evidence>
<dbReference type="InterPro" id="IPR013087">
    <property type="entry name" value="Znf_C2H2_type"/>
</dbReference>
<dbReference type="GeneID" id="106570461"/>
<dbReference type="InterPro" id="IPR036236">
    <property type="entry name" value="Znf_C2H2_sf"/>
</dbReference>
<feature type="domain" description="C2H2-type" evidence="11">
    <location>
        <begin position="250"/>
        <end position="277"/>
    </location>
</feature>
<feature type="domain" description="C2H2-type" evidence="11">
    <location>
        <begin position="390"/>
        <end position="417"/>
    </location>
</feature>
<feature type="domain" description="C2H2-type" evidence="11">
    <location>
        <begin position="278"/>
        <end position="305"/>
    </location>
</feature>
<dbReference type="KEGG" id="sasa:106570461"/>
<feature type="domain" description="C2H2-type" evidence="11">
    <location>
        <begin position="334"/>
        <end position="361"/>
    </location>
</feature>
<accession>A0A1S3M543</accession>
<keyword evidence="7" id="KW-0804">Transcription</keyword>
<keyword evidence="3" id="KW-0677">Repeat</keyword>
<keyword evidence="6" id="KW-0805">Transcription regulation</keyword>
<dbReference type="PANTHER" id="PTHR24394:SF48">
    <property type="entry name" value="ZINC FINGER PROTEIN 771"/>
    <property type="match status" value="1"/>
</dbReference>
<dbReference type="SMART" id="SM00355">
    <property type="entry name" value="ZnF_C2H2"/>
    <property type="match status" value="9"/>
</dbReference>
<dbReference type="PANTHER" id="PTHR24394">
    <property type="entry name" value="ZINC FINGER PROTEIN"/>
    <property type="match status" value="1"/>
</dbReference>